<name>A0A1X2H9W3_SYNRA</name>
<reference evidence="2 3" key="1">
    <citation type="submission" date="2016-07" db="EMBL/GenBank/DDBJ databases">
        <title>Pervasive Adenine N6-methylation of Active Genes in Fungi.</title>
        <authorList>
            <consortium name="DOE Joint Genome Institute"/>
            <person name="Mondo S.J."/>
            <person name="Dannebaum R.O."/>
            <person name="Kuo R.C."/>
            <person name="Labutti K."/>
            <person name="Haridas S."/>
            <person name="Kuo A."/>
            <person name="Salamov A."/>
            <person name="Ahrendt S.R."/>
            <person name="Lipzen A."/>
            <person name="Sullivan W."/>
            <person name="Andreopoulos W.B."/>
            <person name="Clum A."/>
            <person name="Lindquist E."/>
            <person name="Daum C."/>
            <person name="Ramamoorthy G.K."/>
            <person name="Gryganskyi A."/>
            <person name="Culley D."/>
            <person name="Magnuson J.K."/>
            <person name="James T.Y."/>
            <person name="O'Malley M.A."/>
            <person name="Stajich J.E."/>
            <person name="Spatafora J.W."/>
            <person name="Visel A."/>
            <person name="Grigoriev I.V."/>
        </authorList>
    </citation>
    <scope>NUCLEOTIDE SEQUENCE [LARGE SCALE GENOMIC DNA]</scope>
    <source>
        <strain evidence="2 3">NRRL 2496</strain>
    </source>
</reference>
<dbReference type="Proteomes" id="UP000242180">
    <property type="component" value="Unassembled WGS sequence"/>
</dbReference>
<dbReference type="AlphaFoldDB" id="A0A1X2H9W3"/>
<evidence type="ECO:0000256" key="1">
    <source>
        <dbReference type="SAM" id="Phobius"/>
    </source>
</evidence>
<keyword evidence="1" id="KW-0472">Membrane</keyword>
<keyword evidence="1" id="KW-0812">Transmembrane</keyword>
<accession>A0A1X2H9W3</accession>
<comment type="caution">
    <text evidence="2">The sequence shown here is derived from an EMBL/GenBank/DDBJ whole genome shotgun (WGS) entry which is preliminary data.</text>
</comment>
<keyword evidence="3" id="KW-1185">Reference proteome</keyword>
<sequence>MIDLCAESSKTLNILVQTAIKRAIKDSRNLQNIVLKRSKSLSMDKRHELCLTLLFFFGVALHMCWGSEQRKEKLTFHDA</sequence>
<feature type="transmembrane region" description="Helical" evidence="1">
    <location>
        <begin position="46"/>
        <end position="65"/>
    </location>
</feature>
<evidence type="ECO:0000313" key="2">
    <source>
        <dbReference type="EMBL" id="ORY95457.1"/>
    </source>
</evidence>
<keyword evidence="1" id="KW-1133">Transmembrane helix</keyword>
<organism evidence="2 3">
    <name type="scientific">Syncephalastrum racemosum</name>
    <name type="common">Filamentous fungus</name>
    <dbReference type="NCBI Taxonomy" id="13706"/>
    <lineage>
        <taxon>Eukaryota</taxon>
        <taxon>Fungi</taxon>
        <taxon>Fungi incertae sedis</taxon>
        <taxon>Mucoromycota</taxon>
        <taxon>Mucoromycotina</taxon>
        <taxon>Mucoromycetes</taxon>
        <taxon>Mucorales</taxon>
        <taxon>Syncephalastraceae</taxon>
        <taxon>Syncephalastrum</taxon>
    </lineage>
</organism>
<protein>
    <submittedName>
        <fullName evidence="2">Uncharacterized protein</fullName>
    </submittedName>
</protein>
<gene>
    <name evidence="2" type="ORF">BCR43DRAFT_493034</name>
</gene>
<proteinExistence type="predicted"/>
<dbReference type="EMBL" id="MCGN01000006">
    <property type="protein sequence ID" value="ORY95457.1"/>
    <property type="molecule type" value="Genomic_DNA"/>
</dbReference>
<evidence type="ECO:0000313" key="3">
    <source>
        <dbReference type="Proteomes" id="UP000242180"/>
    </source>
</evidence>
<dbReference type="InParanoid" id="A0A1X2H9W3"/>